<dbReference type="Gene3D" id="3.90.1200.10">
    <property type="match status" value="1"/>
</dbReference>
<protein>
    <submittedName>
        <fullName evidence="2">Phosphotransferase</fullName>
    </submittedName>
</protein>
<evidence type="ECO:0000313" key="2">
    <source>
        <dbReference type="EMBL" id="MCF6136367.1"/>
    </source>
</evidence>
<name>A0ABS9GU48_9BACL</name>
<dbReference type="PANTHER" id="PTHR21310">
    <property type="entry name" value="AMINOGLYCOSIDE PHOSPHOTRANSFERASE-RELATED-RELATED"/>
    <property type="match status" value="1"/>
</dbReference>
<feature type="domain" description="Aminoglycoside phosphotransferase" evidence="1">
    <location>
        <begin position="28"/>
        <end position="239"/>
    </location>
</feature>
<dbReference type="Gene3D" id="3.30.200.20">
    <property type="entry name" value="Phosphorylase Kinase, domain 1"/>
    <property type="match status" value="1"/>
</dbReference>
<dbReference type="InterPro" id="IPR051678">
    <property type="entry name" value="AGP_Transferase"/>
</dbReference>
<dbReference type="InterPro" id="IPR011009">
    <property type="entry name" value="Kinase-like_dom_sf"/>
</dbReference>
<proteinExistence type="predicted"/>
<reference evidence="2 3" key="1">
    <citation type="submission" date="2022-01" db="EMBL/GenBank/DDBJ databases">
        <title>Alkalihalobacillus sp. EGI L200015, a novel bacterium isolated from a salt lake sediment.</title>
        <authorList>
            <person name="Gao L."/>
            <person name="Fang B.-Z."/>
            <person name="Li W.-J."/>
        </authorList>
    </citation>
    <scope>NUCLEOTIDE SEQUENCE [LARGE SCALE GENOMIC DNA]</scope>
    <source>
        <strain evidence="2 3">KCTC 12718</strain>
    </source>
</reference>
<accession>A0ABS9GU48</accession>
<gene>
    <name evidence="2" type="ORF">L2716_01410</name>
</gene>
<dbReference type="RefSeq" id="WP_236330938.1">
    <property type="nucleotide sequence ID" value="NZ_JAKIJS010000001.1"/>
</dbReference>
<dbReference type="PANTHER" id="PTHR21310:SF15">
    <property type="entry name" value="AMINOGLYCOSIDE PHOSPHOTRANSFERASE DOMAIN-CONTAINING PROTEIN"/>
    <property type="match status" value="1"/>
</dbReference>
<comment type="caution">
    <text evidence="2">The sequence shown here is derived from an EMBL/GenBank/DDBJ whole genome shotgun (WGS) entry which is preliminary data.</text>
</comment>
<dbReference type="EMBL" id="JAKIJS010000001">
    <property type="protein sequence ID" value="MCF6136367.1"/>
    <property type="molecule type" value="Genomic_DNA"/>
</dbReference>
<dbReference type="Proteomes" id="UP001649381">
    <property type="component" value="Unassembled WGS sequence"/>
</dbReference>
<evidence type="ECO:0000259" key="1">
    <source>
        <dbReference type="Pfam" id="PF01636"/>
    </source>
</evidence>
<dbReference type="Pfam" id="PF01636">
    <property type="entry name" value="APH"/>
    <property type="match status" value="1"/>
</dbReference>
<evidence type="ECO:0000313" key="3">
    <source>
        <dbReference type="Proteomes" id="UP001649381"/>
    </source>
</evidence>
<sequence>MYLEQYLNCIHSFYPSLEIQSVQWNHYGQNNDILFLNHQWVFRFPKHDEAAHTLQTECEQLGYIYPHISLPIPVPVFQNTDTNILGQSFVGYPLIPGTPLYPETVQSLTPSSKESLAKDLATFLHELHSIPTSNAPGKVISGHSSSQFWSTMYENISQSLFTYIRVEKQSEIKQHFEQYLNDQSNFTFTPKLIHGDFGMSNILFDEKEKQLSGIVDFGSSHIGDPAIDFAGLLKKYGKSFVDLMAPFYPGLESMIPRAQFYSGTFALQEALHGYRTENIESLENGLKEYV</sequence>
<keyword evidence="3" id="KW-1185">Reference proteome</keyword>
<organism evidence="2 3">
    <name type="scientific">Pseudalkalibacillus berkeleyi</name>
    <dbReference type="NCBI Taxonomy" id="1069813"/>
    <lineage>
        <taxon>Bacteria</taxon>
        <taxon>Bacillati</taxon>
        <taxon>Bacillota</taxon>
        <taxon>Bacilli</taxon>
        <taxon>Bacillales</taxon>
        <taxon>Fictibacillaceae</taxon>
        <taxon>Pseudalkalibacillus</taxon>
    </lineage>
</organism>
<dbReference type="SUPFAM" id="SSF56112">
    <property type="entry name" value="Protein kinase-like (PK-like)"/>
    <property type="match status" value="1"/>
</dbReference>
<dbReference type="InterPro" id="IPR002575">
    <property type="entry name" value="Aminoglycoside_PTrfase"/>
</dbReference>